<evidence type="ECO:0000256" key="2">
    <source>
        <dbReference type="ARBA" id="ARBA00023125"/>
    </source>
</evidence>
<keyword evidence="1" id="KW-0805">Transcription regulation</keyword>
<evidence type="ECO:0000313" key="8">
    <source>
        <dbReference type="Proteomes" id="UP001161757"/>
    </source>
</evidence>
<dbReference type="InterPro" id="IPR053157">
    <property type="entry name" value="Sterol_Uptake_Regulator"/>
</dbReference>
<dbReference type="PROSITE" id="PS50048">
    <property type="entry name" value="ZN2_CY6_FUNGAL_2"/>
    <property type="match status" value="1"/>
</dbReference>
<feature type="domain" description="Zn(2)-C6 fungal-type" evidence="6">
    <location>
        <begin position="41"/>
        <end position="71"/>
    </location>
</feature>
<keyword evidence="2" id="KW-0238">DNA-binding</keyword>
<evidence type="ECO:0000256" key="5">
    <source>
        <dbReference type="SAM" id="MobiDB-lite"/>
    </source>
</evidence>
<dbReference type="GO" id="GO:0003677">
    <property type="term" value="F:DNA binding"/>
    <property type="evidence" value="ECO:0007669"/>
    <property type="project" value="UniProtKB-KW"/>
</dbReference>
<organism evidence="7 8">
    <name type="scientific">Exophiala dermatitidis</name>
    <name type="common">Black yeast-like fungus</name>
    <name type="synonym">Wangiella dermatitidis</name>
    <dbReference type="NCBI Taxonomy" id="5970"/>
    <lineage>
        <taxon>Eukaryota</taxon>
        <taxon>Fungi</taxon>
        <taxon>Dikarya</taxon>
        <taxon>Ascomycota</taxon>
        <taxon>Pezizomycotina</taxon>
        <taxon>Eurotiomycetes</taxon>
        <taxon>Chaetothyriomycetidae</taxon>
        <taxon>Chaetothyriales</taxon>
        <taxon>Herpotrichiellaceae</taxon>
        <taxon>Exophiala</taxon>
    </lineage>
</organism>
<feature type="region of interest" description="Disordered" evidence="5">
    <location>
        <begin position="1"/>
        <end position="34"/>
    </location>
</feature>
<evidence type="ECO:0000256" key="3">
    <source>
        <dbReference type="ARBA" id="ARBA00023163"/>
    </source>
</evidence>
<keyword evidence="3" id="KW-0804">Transcription</keyword>
<dbReference type="GO" id="GO:0001228">
    <property type="term" value="F:DNA-binding transcription activator activity, RNA polymerase II-specific"/>
    <property type="evidence" value="ECO:0007669"/>
    <property type="project" value="TreeGrafter"/>
</dbReference>
<dbReference type="SMART" id="SM00066">
    <property type="entry name" value="GAL4"/>
    <property type="match status" value="1"/>
</dbReference>
<evidence type="ECO:0000256" key="1">
    <source>
        <dbReference type="ARBA" id="ARBA00023015"/>
    </source>
</evidence>
<evidence type="ECO:0000256" key="4">
    <source>
        <dbReference type="ARBA" id="ARBA00023242"/>
    </source>
</evidence>
<dbReference type="PANTHER" id="PTHR47784">
    <property type="entry name" value="STEROL UPTAKE CONTROL PROTEIN 2"/>
    <property type="match status" value="1"/>
</dbReference>
<dbReference type="PROSITE" id="PS00463">
    <property type="entry name" value="ZN2_CY6_FUNGAL_1"/>
    <property type="match status" value="1"/>
</dbReference>
<sequence>MKSADRLNDQSMTISMKTRDPLEGEEVPSRKRKAHSKSRLGCRNCKLRRVKCDEKKPECRKCIDFGVICNYGPDVPDLEPRAGVREVGCINDATLEKSTLSGNGPILETINASLQMDTSPAMSSIYATGQFDYSDLARMYRFQTRTVLSLGTRGTCYHFQKEIVEVACQHRFVMHIIQTMTMAQDRYLMGLATSKRSPTELYHMTQGVSALQYKLSNPVRDEDRDALIVAATLLGVITFALLEATSIEEIWPLGDGDFNWLNLSDGKKAVWRLANPLRTGSVFRALGHLYSRNHIEDIEARERRPCVFDHLCEDDPDGGEDILAPARVNPYRRTVRYMATVLHLDCDDSTWFKFLAFIGYVDPGFKALLEMKDPWAMLMLAYWFAKICRGRWWNSARAILQGQAICLYLERHHAYDARLQEAIRYPKEELHLAEREGWGGFCTAKNNLKEW</sequence>
<dbReference type="InterPro" id="IPR001138">
    <property type="entry name" value="Zn2Cys6_DnaBD"/>
</dbReference>
<protein>
    <recommendedName>
        <fullName evidence="6">Zn(2)-C6 fungal-type domain-containing protein</fullName>
    </recommendedName>
</protein>
<name>A0AAN6IQW8_EXODE</name>
<accession>A0AAN6IQW8</accession>
<dbReference type="SUPFAM" id="SSF57701">
    <property type="entry name" value="Zn2/Cys6 DNA-binding domain"/>
    <property type="match status" value="1"/>
</dbReference>
<dbReference type="CDD" id="cd00067">
    <property type="entry name" value="GAL4"/>
    <property type="match status" value="1"/>
</dbReference>
<proteinExistence type="predicted"/>
<gene>
    <name evidence="7" type="ORF">HRR80_008756</name>
</gene>
<evidence type="ECO:0000259" key="6">
    <source>
        <dbReference type="PROSITE" id="PS50048"/>
    </source>
</evidence>
<keyword evidence="4" id="KW-0539">Nucleus</keyword>
<dbReference type="EMBL" id="JAJGCB010000027">
    <property type="protein sequence ID" value="KAJ8987195.1"/>
    <property type="molecule type" value="Genomic_DNA"/>
</dbReference>
<dbReference type="InterPro" id="IPR036864">
    <property type="entry name" value="Zn2-C6_fun-type_DNA-bd_sf"/>
</dbReference>
<dbReference type="GO" id="GO:0008270">
    <property type="term" value="F:zinc ion binding"/>
    <property type="evidence" value="ECO:0007669"/>
    <property type="project" value="InterPro"/>
</dbReference>
<reference evidence="7" key="1">
    <citation type="submission" date="2023-01" db="EMBL/GenBank/DDBJ databases">
        <title>Exophiala dermititidis isolated from Cystic Fibrosis Patient.</title>
        <authorList>
            <person name="Kurbessoian T."/>
            <person name="Crocker A."/>
            <person name="Murante D."/>
            <person name="Hogan D.A."/>
            <person name="Stajich J.E."/>
        </authorList>
    </citation>
    <scope>NUCLEOTIDE SEQUENCE</scope>
    <source>
        <strain evidence="7">Ex8</strain>
    </source>
</reference>
<dbReference type="PANTHER" id="PTHR47784:SF9">
    <property type="entry name" value="ZN(II)2CYS6 TRANSCRIPTION FACTOR (EUROFUNG)"/>
    <property type="match status" value="1"/>
</dbReference>
<dbReference type="AlphaFoldDB" id="A0AAN6IQW8"/>
<dbReference type="Proteomes" id="UP001161757">
    <property type="component" value="Unassembled WGS sequence"/>
</dbReference>
<evidence type="ECO:0000313" key="7">
    <source>
        <dbReference type="EMBL" id="KAJ8987195.1"/>
    </source>
</evidence>
<dbReference type="Gene3D" id="4.10.240.10">
    <property type="entry name" value="Zn(2)-C6 fungal-type DNA-binding domain"/>
    <property type="match status" value="1"/>
</dbReference>
<comment type="caution">
    <text evidence="7">The sequence shown here is derived from an EMBL/GenBank/DDBJ whole genome shotgun (WGS) entry which is preliminary data.</text>
</comment>
<dbReference type="Pfam" id="PF00172">
    <property type="entry name" value="Zn_clus"/>
    <property type="match status" value="1"/>
</dbReference>